<dbReference type="AlphaFoldDB" id="A0A5C1E929"/>
<evidence type="ECO:0008006" key="7">
    <source>
        <dbReference type="Google" id="ProtNLM"/>
    </source>
</evidence>
<dbReference type="Pfam" id="PF13692">
    <property type="entry name" value="Glyco_trans_1_4"/>
    <property type="match status" value="1"/>
</dbReference>
<evidence type="ECO:0000256" key="3">
    <source>
        <dbReference type="ARBA" id="ARBA00022679"/>
    </source>
</evidence>
<organism evidence="5 6">
    <name type="scientific">Oryzomicrobium terrae</name>
    <dbReference type="NCBI Taxonomy" id="1735038"/>
    <lineage>
        <taxon>Bacteria</taxon>
        <taxon>Pseudomonadati</taxon>
        <taxon>Pseudomonadota</taxon>
        <taxon>Betaproteobacteria</taxon>
        <taxon>Rhodocyclales</taxon>
        <taxon>Rhodocyclaceae</taxon>
        <taxon>Oryzomicrobium</taxon>
    </lineage>
</organism>
<evidence type="ECO:0000256" key="1">
    <source>
        <dbReference type="ARBA" id="ARBA00009481"/>
    </source>
</evidence>
<evidence type="ECO:0000256" key="4">
    <source>
        <dbReference type="SAM" id="MobiDB-lite"/>
    </source>
</evidence>
<evidence type="ECO:0000256" key="2">
    <source>
        <dbReference type="ARBA" id="ARBA00022676"/>
    </source>
</evidence>
<sequence>MDTPNQATAPPANGAPPRVVVMLGTDFTALGGITAVLRTYRDAGVFATWPVRFLATYRNRFPGDRLGTALLALGHFLSWLLTGQVAGVHAHTAGRGSFWRKSVFLLLARAWGHPTVLHLHDGTFPTWVASLRPWQRRAVRGVLEGVSQVWVLTPGWRGAIAALAPRATFRVLANPVEWHPGAQAARERELQSARQAQAGGGRAGTGQGRLRVLFLGRLWREKGVFDLVEAVGVAVARDPSLAATLRVTCGGDGNAAPLLARARQLGVAECFAFPGWVEGAAREALWAATDLFVLPSYFEGLPMGVLEAMGRGIPVLGTQVGGIPDALGAAEAAPDGPDAALAGLLVAPGDVAALATALADLAADGARRARLGAAGEERVRTVYAKERVLAEMARLYRELGWLPGIPAGGALDAAPGAPTVEPS</sequence>
<dbReference type="Gene3D" id="3.40.50.2000">
    <property type="entry name" value="Glycogen Phosphorylase B"/>
    <property type="match status" value="2"/>
</dbReference>
<dbReference type="CDD" id="cd03801">
    <property type="entry name" value="GT4_PimA-like"/>
    <property type="match status" value="1"/>
</dbReference>
<dbReference type="PANTHER" id="PTHR12526">
    <property type="entry name" value="GLYCOSYLTRANSFERASE"/>
    <property type="match status" value="1"/>
</dbReference>
<keyword evidence="3" id="KW-0808">Transferase</keyword>
<name>A0A5C1E929_9RHOO</name>
<gene>
    <name evidence="5" type="ORF">OTERR_19070</name>
</gene>
<dbReference type="RefSeq" id="WP_187775210.1">
    <property type="nucleotide sequence ID" value="NZ_CP022579.1"/>
</dbReference>
<feature type="region of interest" description="Disordered" evidence="4">
    <location>
        <begin position="183"/>
        <end position="205"/>
    </location>
</feature>
<proteinExistence type="inferred from homology"/>
<protein>
    <recommendedName>
        <fullName evidence="7">Glycosyltransferase family protein</fullName>
    </recommendedName>
</protein>
<dbReference type="SUPFAM" id="SSF53756">
    <property type="entry name" value="UDP-Glycosyltransferase/glycogen phosphorylase"/>
    <property type="match status" value="1"/>
</dbReference>
<evidence type="ECO:0000313" key="6">
    <source>
        <dbReference type="Proteomes" id="UP000323671"/>
    </source>
</evidence>
<dbReference type="KEGG" id="otr:OTERR_19070"/>
<dbReference type="PANTHER" id="PTHR12526:SF640">
    <property type="entry name" value="COLANIC ACID BIOSYNTHESIS GLYCOSYLTRANSFERASE WCAL-RELATED"/>
    <property type="match status" value="1"/>
</dbReference>
<accession>A0A5C1E929</accession>
<keyword evidence="2" id="KW-0328">Glycosyltransferase</keyword>
<comment type="similarity">
    <text evidence="1">Belongs to the glycosyltransferase group 1 family. Glycosyltransferase 4 subfamily.</text>
</comment>
<dbReference type="EMBL" id="CP022579">
    <property type="protein sequence ID" value="QEL65383.1"/>
    <property type="molecule type" value="Genomic_DNA"/>
</dbReference>
<dbReference type="Proteomes" id="UP000323671">
    <property type="component" value="Chromosome"/>
</dbReference>
<reference evidence="5 6" key="1">
    <citation type="submission" date="2017-07" db="EMBL/GenBank/DDBJ databases">
        <title>Complete genome sequence of Oryzomicrobium terrae TPP412.</title>
        <authorList>
            <person name="Chiu L.-W."/>
            <person name="Lo K.-J."/>
            <person name="Tsai Y.-M."/>
            <person name="Lin S.-S."/>
            <person name="Kuo C.-H."/>
            <person name="Liu C.-T."/>
        </authorList>
    </citation>
    <scope>NUCLEOTIDE SEQUENCE [LARGE SCALE GENOMIC DNA]</scope>
    <source>
        <strain evidence="5 6">TPP412</strain>
    </source>
</reference>
<evidence type="ECO:0000313" key="5">
    <source>
        <dbReference type="EMBL" id="QEL65383.1"/>
    </source>
</evidence>
<keyword evidence="6" id="KW-1185">Reference proteome</keyword>
<dbReference type="GO" id="GO:0016757">
    <property type="term" value="F:glycosyltransferase activity"/>
    <property type="evidence" value="ECO:0007669"/>
    <property type="project" value="UniProtKB-KW"/>
</dbReference>